<dbReference type="PANTHER" id="PTHR33376:SF5">
    <property type="entry name" value="EXTRACYTOPLASMIC SOLUTE RECEPTOR PROTEIN"/>
    <property type="match status" value="1"/>
</dbReference>
<proteinExistence type="predicted"/>
<dbReference type="CDD" id="cd13604">
    <property type="entry name" value="PBP2_TRAP_ketoacid_lactate_like"/>
    <property type="match status" value="1"/>
</dbReference>
<dbReference type="Gene3D" id="3.40.190.170">
    <property type="entry name" value="Bacterial extracellular solute-binding protein, family 7"/>
    <property type="match status" value="1"/>
</dbReference>
<dbReference type="EMBL" id="JBHTBR010000002">
    <property type="protein sequence ID" value="MFC7290802.1"/>
    <property type="molecule type" value="Genomic_DNA"/>
</dbReference>
<dbReference type="InterPro" id="IPR026289">
    <property type="entry name" value="SBP_TakP-like"/>
</dbReference>
<dbReference type="InterPro" id="IPR006311">
    <property type="entry name" value="TAT_signal"/>
</dbReference>
<keyword evidence="1" id="KW-0732">Signal</keyword>
<comment type="caution">
    <text evidence="2">The sequence shown here is derived from an EMBL/GenBank/DDBJ whole genome shotgun (WGS) entry which is preliminary data.</text>
</comment>
<dbReference type="Pfam" id="PF03480">
    <property type="entry name" value="DctP"/>
    <property type="match status" value="1"/>
</dbReference>
<sequence>MTDSKNIKHQKTGTITTNNQTNTKADTALDATRRGLLGGVGFGIAATALAACGGSNDASASDDKKAPAVIRKKRKLTMVTTWPKGLPGLYTAAERLAVRVKELTEGSLDISVFGAGELSPALQAFDDVASGAADMYHGAEYYWQSKSPAFSFFTAVPMGMTANEIMGWIDFGGGQKLWEELSNQYGVIAFQGANTGQQMGGWFRKEINTLDDFKGLKMRMPGLGGQVIRELGGSAETIAGGEIYQALQTGQIDATEWVGPWNDLALGFYQQAEYYYGPGFHEPGSSLACGMNLKVWESLTPIEQAAIRAACNEANHLSLGEFTYQNAMSLKTLTEEHAVKLRTFSPEVLTRMDEISKDVRSQAGSGGDLEKRIYESFESALAASSLWGNVADGPFLNSRSKRS</sequence>
<dbReference type="RefSeq" id="WP_382166005.1">
    <property type="nucleotide sequence ID" value="NZ_JBHTBR010000002.1"/>
</dbReference>
<dbReference type="PANTHER" id="PTHR33376">
    <property type="match status" value="1"/>
</dbReference>
<name>A0ABW2IIP5_9PROT</name>
<dbReference type="PROSITE" id="PS51318">
    <property type="entry name" value="TAT"/>
    <property type="match status" value="1"/>
</dbReference>
<dbReference type="Gene3D" id="3.40.190.10">
    <property type="entry name" value="Periplasmic binding protein-like II"/>
    <property type="match status" value="1"/>
</dbReference>
<dbReference type="InterPro" id="IPR038404">
    <property type="entry name" value="TRAP_DctP_sf"/>
</dbReference>
<dbReference type="NCBIfam" id="NF037995">
    <property type="entry name" value="TRAP_S1"/>
    <property type="match status" value="1"/>
</dbReference>
<organism evidence="2 3">
    <name type="scientific">Hirschia litorea</name>
    <dbReference type="NCBI Taxonomy" id="1199156"/>
    <lineage>
        <taxon>Bacteria</taxon>
        <taxon>Pseudomonadati</taxon>
        <taxon>Pseudomonadota</taxon>
        <taxon>Alphaproteobacteria</taxon>
        <taxon>Hyphomonadales</taxon>
        <taxon>Hyphomonadaceae</taxon>
        <taxon>Hirschia</taxon>
    </lineage>
</organism>
<dbReference type="PIRSF" id="PIRSF039026">
    <property type="entry name" value="SiaP"/>
    <property type="match status" value="1"/>
</dbReference>
<gene>
    <name evidence="2" type="ORF">ACFQS8_04180</name>
</gene>
<evidence type="ECO:0000256" key="1">
    <source>
        <dbReference type="ARBA" id="ARBA00022729"/>
    </source>
</evidence>
<keyword evidence="3" id="KW-1185">Reference proteome</keyword>
<evidence type="ECO:0000313" key="3">
    <source>
        <dbReference type="Proteomes" id="UP001596492"/>
    </source>
</evidence>
<dbReference type="Proteomes" id="UP001596492">
    <property type="component" value="Unassembled WGS sequence"/>
</dbReference>
<dbReference type="InterPro" id="IPR018389">
    <property type="entry name" value="DctP_fam"/>
</dbReference>
<reference evidence="3" key="1">
    <citation type="journal article" date="2019" name="Int. J. Syst. Evol. Microbiol.">
        <title>The Global Catalogue of Microorganisms (GCM) 10K type strain sequencing project: providing services to taxonomists for standard genome sequencing and annotation.</title>
        <authorList>
            <consortium name="The Broad Institute Genomics Platform"/>
            <consortium name="The Broad Institute Genome Sequencing Center for Infectious Disease"/>
            <person name="Wu L."/>
            <person name="Ma J."/>
        </authorList>
    </citation>
    <scope>NUCLEOTIDE SEQUENCE [LARGE SCALE GENOMIC DNA]</scope>
    <source>
        <strain evidence="3">CCUG 51308</strain>
    </source>
</reference>
<evidence type="ECO:0000313" key="2">
    <source>
        <dbReference type="EMBL" id="MFC7290802.1"/>
    </source>
</evidence>
<protein>
    <submittedName>
        <fullName evidence="2">TRAP transporter substrate-binding protein</fullName>
    </submittedName>
</protein>
<accession>A0ABW2IIP5</accession>